<dbReference type="RefSeq" id="XP_037222452.1">
    <property type="nucleotide sequence ID" value="XM_037362160.1"/>
</dbReference>
<proteinExistence type="predicted"/>
<dbReference type="GeneID" id="59344676"/>
<protein>
    <submittedName>
        <fullName evidence="1">Uncharacterized protein</fullName>
    </submittedName>
</protein>
<gene>
    <name evidence="1" type="ORF">MIND_00537700</name>
</gene>
<dbReference type="OrthoDB" id="3239749at2759"/>
<keyword evidence="2" id="KW-1185">Reference proteome</keyword>
<dbReference type="AlphaFoldDB" id="A0A8H6SY49"/>
<name>A0A8H6SY49_9AGAR</name>
<accession>A0A8H6SY49</accession>
<organism evidence="1 2">
    <name type="scientific">Mycena indigotica</name>
    <dbReference type="NCBI Taxonomy" id="2126181"/>
    <lineage>
        <taxon>Eukaryota</taxon>
        <taxon>Fungi</taxon>
        <taxon>Dikarya</taxon>
        <taxon>Basidiomycota</taxon>
        <taxon>Agaricomycotina</taxon>
        <taxon>Agaricomycetes</taxon>
        <taxon>Agaricomycetidae</taxon>
        <taxon>Agaricales</taxon>
        <taxon>Marasmiineae</taxon>
        <taxon>Mycenaceae</taxon>
        <taxon>Mycena</taxon>
    </lineage>
</organism>
<evidence type="ECO:0000313" key="1">
    <source>
        <dbReference type="EMBL" id="KAF7307433.1"/>
    </source>
</evidence>
<comment type="caution">
    <text evidence="1">The sequence shown here is derived from an EMBL/GenBank/DDBJ whole genome shotgun (WGS) entry which is preliminary data.</text>
</comment>
<dbReference type="EMBL" id="JACAZF010000004">
    <property type="protein sequence ID" value="KAF7307433.1"/>
    <property type="molecule type" value="Genomic_DNA"/>
</dbReference>
<reference evidence="1" key="1">
    <citation type="submission" date="2020-05" db="EMBL/GenBank/DDBJ databases">
        <title>Mycena genomes resolve the evolution of fungal bioluminescence.</title>
        <authorList>
            <person name="Tsai I.J."/>
        </authorList>
    </citation>
    <scope>NUCLEOTIDE SEQUENCE</scope>
    <source>
        <strain evidence="1">171206Taipei</strain>
    </source>
</reference>
<dbReference type="Proteomes" id="UP000636479">
    <property type="component" value="Unassembled WGS sequence"/>
</dbReference>
<sequence length="266" mass="29686">MDPQSLLSLSYSHLQLMSLQIFFTQTSQAAWTPLHLSKRMGPALSLSSIYKDRKLTGLLCVEFLNIPDDEGFVVKKNHVVLHLPIKSDEPKPSEETEKSVEAVRLSMDVTNEEDEYDEIDFDNLEEPWAHVDTERFVPGTLYAKLLPYSNSSISSLNTLQFTLTGFETLGEFIAFIANKNLHQMTFLGYGSSLGCKGCRDFVAQVFLQLVMAGKVPAAHQHILKAAITKIYYPDGTMADKSIDCGAFLGYDRVIPADWSAAYESDA</sequence>
<evidence type="ECO:0000313" key="2">
    <source>
        <dbReference type="Proteomes" id="UP000636479"/>
    </source>
</evidence>